<dbReference type="GO" id="GO:0005737">
    <property type="term" value="C:cytoplasm"/>
    <property type="evidence" value="ECO:0007669"/>
    <property type="project" value="InterPro"/>
</dbReference>
<protein>
    <submittedName>
        <fullName evidence="1">Heat shock protein</fullName>
    </submittedName>
</protein>
<keyword evidence="1" id="KW-0346">Stress response</keyword>
<dbReference type="EMBL" id="UGED01000019">
    <property type="protein sequence ID" value="STM17486.1"/>
    <property type="molecule type" value="Genomic_DNA"/>
</dbReference>
<evidence type="ECO:0000313" key="1">
    <source>
        <dbReference type="EMBL" id="STM17486.1"/>
    </source>
</evidence>
<organism evidence="1 2">
    <name type="scientific">Escherichia coli</name>
    <dbReference type="NCBI Taxonomy" id="562"/>
    <lineage>
        <taxon>Bacteria</taxon>
        <taxon>Pseudomonadati</taxon>
        <taxon>Pseudomonadota</taxon>
        <taxon>Gammaproteobacteria</taxon>
        <taxon>Enterobacterales</taxon>
        <taxon>Enterobacteriaceae</taxon>
        <taxon>Escherichia</taxon>
    </lineage>
</organism>
<dbReference type="Proteomes" id="UP000254052">
    <property type="component" value="Unassembled WGS sequence"/>
</dbReference>
<accession>A0A377D8Z9</accession>
<dbReference type="SUPFAM" id="SSF64397">
    <property type="entry name" value="Hsp33 domain"/>
    <property type="match status" value="1"/>
</dbReference>
<evidence type="ECO:0000313" key="2">
    <source>
        <dbReference type="Proteomes" id="UP000254052"/>
    </source>
</evidence>
<dbReference type="InterPro" id="IPR000397">
    <property type="entry name" value="Heat_shock_Hsp33"/>
</dbReference>
<gene>
    <name evidence="1" type="primary">hslO_2</name>
    <name evidence="1" type="ORF">NCTC9962_06640</name>
</gene>
<dbReference type="PANTHER" id="PTHR30111">
    <property type="entry name" value="33 KDA CHAPERONIN"/>
    <property type="match status" value="1"/>
</dbReference>
<dbReference type="GO" id="GO:0042026">
    <property type="term" value="P:protein refolding"/>
    <property type="evidence" value="ECO:0007669"/>
    <property type="project" value="TreeGrafter"/>
</dbReference>
<name>A0A377D8Z9_ECOLX</name>
<proteinExistence type="predicted"/>
<reference evidence="1 2" key="1">
    <citation type="submission" date="2018-06" db="EMBL/GenBank/DDBJ databases">
        <authorList>
            <consortium name="Pathogen Informatics"/>
            <person name="Doyle S."/>
        </authorList>
    </citation>
    <scope>NUCLEOTIDE SEQUENCE [LARGE SCALE GENOMIC DNA]</scope>
    <source>
        <strain evidence="1 2">NCTC9962</strain>
    </source>
</reference>
<dbReference type="InterPro" id="IPR016153">
    <property type="entry name" value="Heat_shock_Hsp33_N"/>
</dbReference>
<dbReference type="PANTHER" id="PTHR30111:SF1">
    <property type="entry name" value="33 KDA CHAPERONIN"/>
    <property type="match status" value="1"/>
</dbReference>
<dbReference type="Gene3D" id="3.55.30.10">
    <property type="entry name" value="Hsp33 domain"/>
    <property type="match status" value="1"/>
</dbReference>
<dbReference type="GO" id="GO:0051082">
    <property type="term" value="F:unfolded protein binding"/>
    <property type="evidence" value="ECO:0007669"/>
    <property type="project" value="InterPro"/>
</dbReference>
<dbReference type="GO" id="GO:0044183">
    <property type="term" value="F:protein folding chaperone"/>
    <property type="evidence" value="ECO:0007669"/>
    <property type="project" value="TreeGrafter"/>
</dbReference>
<dbReference type="AlphaFoldDB" id="A0A377D8Z9"/>
<dbReference type="Pfam" id="PF01430">
    <property type="entry name" value="HSP33"/>
    <property type="match status" value="1"/>
</dbReference>
<sequence length="142" mass="15617">MLAELLVATSLLTATLKFDGDITVQLQGDGPMNLAVINGNNNQQMRGVARVQGEIPENAGPENAGRQWLRGDHHYPERRRTLSGRGWSGRYTLAACLEDYFMRSEQLPTRLFIRTGDVDGKPGCRRYVVAGNACAKCPAGRL</sequence>